<dbReference type="EMBL" id="JASZZX010000001">
    <property type="protein sequence ID" value="MDM3924556.1"/>
    <property type="molecule type" value="Genomic_DNA"/>
</dbReference>
<reference evidence="1 3" key="1">
    <citation type="journal article" date="2017" name="Lancet Infect. Dis.">
        <title>Global outbreak of severe Mycobacterium chimaera disease after cardiac surgery: a molecular epidemiological study.</title>
        <authorList>
            <person name="van Ingen J."/>
            <person name="Kohl T."/>
            <person name="Kranzer K."/>
            <person name="Hasse B."/>
            <person name="Keller P."/>
            <person name="Szafranska A."/>
            <person name="Hillemann D."/>
            <person name="Chand M."/>
            <person name="Schreiber P."/>
            <person name="Sommerstein R."/>
            <person name="Berger C."/>
            <person name="Genoni M."/>
            <person name="Ruegg C."/>
            <person name="Troillet N."/>
            <person name="Widmer A.F."/>
            <person name="Becker S.L."/>
            <person name="Herrmann M."/>
            <person name="Eckmanns T."/>
            <person name="Haller S."/>
            <person name="Hoeller C."/>
            <person name="Debast S.B."/>
            <person name="Wolfhagen M.J."/>
            <person name="Hopman J."/>
            <person name="Kluytmans J."/>
            <person name="Langelaar M."/>
            <person name="Notermans D.W."/>
            <person name="ten Oever J."/>
            <person name="van den Barselaar P."/>
            <person name="Vonk A.B.A."/>
            <person name="Vos M.C."/>
            <person name="Ahmed N."/>
            <person name="Brown T."/>
            <person name="Crook D."/>
            <person name="Lamagni T."/>
            <person name="Phin N."/>
            <person name="Smith E.G."/>
            <person name="Zambon M."/>
            <person name="Serr A."/>
            <person name="Goetting T."/>
            <person name="Ebner W."/>
            <person name="Thuermer A."/>
            <person name="Utpatel C."/>
            <person name="Sproer C."/>
            <person name="Bunk B."/>
            <person name="Nubel U."/>
            <person name="Bloemberg G."/>
            <person name="Bottger E."/>
            <person name="Niemann S."/>
            <person name="Wagner D."/>
            <person name="Sax H."/>
        </authorList>
    </citation>
    <scope>NUCLEOTIDE SEQUENCE [LARGE SCALE GENOMIC DNA]</scope>
    <source>
        <strain evidence="1 3">ZUERICH-2</strain>
    </source>
</reference>
<evidence type="ECO:0000313" key="2">
    <source>
        <dbReference type="EMBL" id="MDM3924556.1"/>
    </source>
</evidence>
<reference evidence="2" key="3">
    <citation type="submission" date="2023-06" db="EMBL/GenBank/DDBJ databases">
        <authorList>
            <person name="Spilker T."/>
        </authorList>
    </citation>
    <scope>NUCLEOTIDE SEQUENCE</scope>
    <source>
        <strain evidence="2">FLAC1071</strain>
    </source>
</reference>
<evidence type="ECO:0000313" key="3">
    <source>
        <dbReference type="Proteomes" id="UP000198286"/>
    </source>
</evidence>
<dbReference type="GeneID" id="77299311"/>
<protein>
    <submittedName>
        <fullName evidence="1">Uncharacterized protein</fullName>
    </submittedName>
</protein>
<organism evidence="1 3">
    <name type="scientific">Mycobacterium intracellulare subsp. chimaera</name>
    <dbReference type="NCBI Taxonomy" id="222805"/>
    <lineage>
        <taxon>Bacteria</taxon>
        <taxon>Bacillati</taxon>
        <taxon>Actinomycetota</taxon>
        <taxon>Actinomycetes</taxon>
        <taxon>Mycobacteriales</taxon>
        <taxon>Mycobacteriaceae</taxon>
        <taxon>Mycobacterium</taxon>
        <taxon>Mycobacterium avium complex (MAC)</taxon>
    </lineage>
</organism>
<name>A0A222S079_MYCIT</name>
<proteinExistence type="predicted"/>
<dbReference type="RefSeq" id="WP_009952753.1">
    <property type="nucleotide sequence ID" value="NZ_CAAHFK010000018.1"/>
</dbReference>
<accession>A0A222S079</accession>
<evidence type="ECO:0000313" key="4">
    <source>
        <dbReference type="Proteomes" id="UP001529272"/>
    </source>
</evidence>
<sequence length="140" mass="16034">MKTLLEFFLHYFDFLYLDPRYHVTNSTTSGNPLSNASLTLTGPVISWELTNDRGQLGFVIAPTTLAESPDNWFRATLIRQYLDDYDETNVVSPRETVAWIRSNLSRIEQLFIEPETERSCEELLNLAKALAIKYFGPPQG</sequence>
<keyword evidence="4" id="KW-1185">Reference proteome</keyword>
<evidence type="ECO:0000313" key="1">
    <source>
        <dbReference type="EMBL" id="ASL12506.1"/>
    </source>
</evidence>
<gene>
    <name evidence="1" type="ORF">MYCOZU2_00033</name>
    <name evidence="2" type="ORF">QRB35_00755</name>
</gene>
<dbReference type="AlphaFoldDB" id="A0A222S079"/>
<dbReference type="Proteomes" id="UP001529272">
    <property type="component" value="Unassembled WGS sequence"/>
</dbReference>
<dbReference type="Proteomes" id="UP000198286">
    <property type="component" value="Chromosome"/>
</dbReference>
<dbReference type="EMBL" id="CP015267">
    <property type="protein sequence ID" value="ASL12506.1"/>
    <property type="molecule type" value="Genomic_DNA"/>
</dbReference>
<reference evidence="2" key="2">
    <citation type="submission" date="2023-06" db="EMBL/GenBank/DDBJ databases">
        <title>Itaconate inhibition of nontuberculous mycobacteria.</title>
        <authorList>
            <person name="Breen P."/>
            <person name="Zimbric M."/>
            <person name="Caverly L."/>
        </authorList>
    </citation>
    <scope>NUCLEOTIDE SEQUENCE</scope>
    <source>
        <strain evidence="2">FLAC1071</strain>
    </source>
</reference>